<dbReference type="InterPro" id="IPR011009">
    <property type="entry name" value="Kinase-like_dom_sf"/>
</dbReference>
<dbReference type="InterPro" id="IPR000719">
    <property type="entry name" value="Prot_kinase_dom"/>
</dbReference>
<dbReference type="Proteomes" id="UP001611415">
    <property type="component" value="Unassembled WGS sequence"/>
</dbReference>
<feature type="domain" description="Protein kinase" evidence="7">
    <location>
        <begin position="1"/>
        <end position="256"/>
    </location>
</feature>
<gene>
    <name evidence="8" type="ORF">ACH49W_15700</name>
</gene>
<evidence type="ECO:0000256" key="5">
    <source>
        <dbReference type="ARBA" id="ARBA00022777"/>
    </source>
</evidence>
<dbReference type="Pfam" id="PF00069">
    <property type="entry name" value="Pkinase"/>
    <property type="match status" value="1"/>
</dbReference>
<evidence type="ECO:0000256" key="2">
    <source>
        <dbReference type="ARBA" id="ARBA00022527"/>
    </source>
</evidence>
<comment type="caution">
    <text evidence="8">The sequence shown here is derived from an EMBL/GenBank/DDBJ whole genome shotgun (WGS) entry which is preliminary data.</text>
</comment>
<dbReference type="SMART" id="SM00220">
    <property type="entry name" value="S_TKc"/>
    <property type="match status" value="1"/>
</dbReference>
<name>A0ABW7X1C6_9NOCA</name>
<keyword evidence="2 8" id="KW-0723">Serine/threonine-protein kinase</keyword>
<dbReference type="RefSeq" id="WP_397092844.1">
    <property type="nucleotide sequence ID" value="NZ_JBIRYO010000008.1"/>
</dbReference>
<dbReference type="InterPro" id="IPR008266">
    <property type="entry name" value="Tyr_kinase_AS"/>
</dbReference>
<accession>A0ABW7X1C6</accession>
<dbReference type="PROSITE" id="PS00109">
    <property type="entry name" value="PROTEIN_KINASE_TYR"/>
    <property type="match status" value="1"/>
</dbReference>
<evidence type="ECO:0000256" key="3">
    <source>
        <dbReference type="ARBA" id="ARBA00022679"/>
    </source>
</evidence>
<keyword evidence="6" id="KW-0067">ATP-binding</keyword>
<organism evidence="8 9">
    <name type="scientific">Nocardia xishanensis</name>
    <dbReference type="NCBI Taxonomy" id="238964"/>
    <lineage>
        <taxon>Bacteria</taxon>
        <taxon>Bacillati</taxon>
        <taxon>Actinomycetota</taxon>
        <taxon>Actinomycetes</taxon>
        <taxon>Mycobacteriales</taxon>
        <taxon>Nocardiaceae</taxon>
        <taxon>Nocardia</taxon>
    </lineage>
</organism>
<dbReference type="Gene3D" id="1.10.510.10">
    <property type="entry name" value="Transferase(Phosphotransferase) domain 1"/>
    <property type="match status" value="1"/>
</dbReference>
<dbReference type="PANTHER" id="PTHR43289">
    <property type="entry name" value="MITOGEN-ACTIVATED PROTEIN KINASE KINASE KINASE 20-RELATED"/>
    <property type="match status" value="1"/>
</dbReference>
<dbReference type="PROSITE" id="PS50011">
    <property type="entry name" value="PROTEIN_KINASE_DOM"/>
    <property type="match status" value="1"/>
</dbReference>
<keyword evidence="5 8" id="KW-0418">Kinase</keyword>
<evidence type="ECO:0000313" key="8">
    <source>
        <dbReference type="EMBL" id="MFI2474819.1"/>
    </source>
</evidence>
<proteinExistence type="predicted"/>
<evidence type="ECO:0000259" key="7">
    <source>
        <dbReference type="PROSITE" id="PS50011"/>
    </source>
</evidence>
<reference evidence="8 9" key="1">
    <citation type="submission" date="2024-10" db="EMBL/GenBank/DDBJ databases">
        <title>The Natural Products Discovery Center: Release of the First 8490 Sequenced Strains for Exploring Actinobacteria Biosynthetic Diversity.</title>
        <authorList>
            <person name="Kalkreuter E."/>
            <person name="Kautsar S.A."/>
            <person name="Yang D."/>
            <person name="Bader C.D."/>
            <person name="Teijaro C.N."/>
            <person name="Fluegel L."/>
            <person name="Davis C.M."/>
            <person name="Simpson J.R."/>
            <person name="Lauterbach L."/>
            <person name="Steele A.D."/>
            <person name="Gui C."/>
            <person name="Meng S."/>
            <person name="Li G."/>
            <person name="Viehrig K."/>
            <person name="Ye F."/>
            <person name="Su P."/>
            <person name="Kiefer A.F."/>
            <person name="Nichols A."/>
            <person name="Cepeda A.J."/>
            <person name="Yan W."/>
            <person name="Fan B."/>
            <person name="Jiang Y."/>
            <person name="Adhikari A."/>
            <person name="Zheng C.-J."/>
            <person name="Schuster L."/>
            <person name="Cowan T.M."/>
            <person name="Smanski M.J."/>
            <person name="Chevrette M.G."/>
            <person name="De Carvalho L.P.S."/>
            <person name="Shen B."/>
        </authorList>
    </citation>
    <scope>NUCLEOTIDE SEQUENCE [LARGE SCALE GENOMIC DNA]</scope>
    <source>
        <strain evidence="8 9">NPDC019275</strain>
    </source>
</reference>
<keyword evidence="3" id="KW-0808">Transferase</keyword>
<dbReference type="GO" id="GO:0004674">
    <property type="term" value="F:protein serine/threonine kinase activity"/>
    <property type="evidence" value="ECO:0007669"/>
    <property type="project" value="UniProtKB-KW"/>
</dbReference>
<evidence type="ECO:0000256" key="1">
    <source>
        <dbReference type="ARBA" id="ARBA00012513"/>
    </source>
</evidence>
<evidence type="ECO:0000256" key="4">
    <source>
        <dbReference type="ARBA" id="ARBA00022741"/>
    </source>
</evidence>
<dbReference type="PANTHER" id="PTHR43289:SF6">
    <property type="entry name" value="SERINE_THREONINE-PROTEIN KINASE NEKL-3"/>
    <property type="match status" value="1"/>
</dbReference>
<keyword evidence="4" id="KW-0547">Nucleotide-binding</keyword>
<dbReference type="SUPFAM" id="SSF56112">
    <property type="entry name" value="Protein kinase-like (PK-like)"/>
    <property type="match status" value="1"/>
</dbReference>
<evidence type="ECO:0000256" key="6">
    <source>
        <dbReference type="ARBA" id="ARBA00022840"/>
    </source>
</evidence>
<sequence>MWSATTYRRNGEKFRWAVKILNAEHLEAGHNESAADALERWYLRARGSLHETGQVRREVPGVEGAIDVFRGARPHPPGEPGDVRTLYVVSPWIDGVDLTKWLKRNPTFAQVCDVAAKLAAIVDGIADSRAELVHRDISPANVMIDPESGKVSLIDFTFAVPTRSGPVTAIENKGYTAPEARNGHGSAAADRYSFGGVVFFLLTGRRPEPAAAQSESYAQLVRASFPAEVAAHVAALLSASPADRPTSLRRWASELAELGARTPTGLRYTDLDLTVDGYRTTTITALGNSGLSRARLGPGALPALAPDSEGPLSPVVVRSTTDGRGGTVDFVIDKSERIMFGRNGCWQDAGRAAAGAGLAVVRSATGSVMAFVIDPAHDRLSTIDVDDDGTIRRTTAGPYARRVLAATIDHTGTPLVATVTAGGELMIVAGEDCVHLGSAEVHSAAVCSNPFGEPVCFAATAGSRELAAYEQRYGQWLPTRTITAPGNVEEVACVGQRDGITLVAACADGLWVAAQPNGSRHDWQQLSDQHCQRVAVKVGAAWRLQLAAIADGQVFVATEGFGRWSTTPIA</sequence>
<evidence type="ECO:0000313" key="9">
    <source>
        <dbReference type="Proteomes" id="UP001611415"/>
    </source>
</evidence>
<dbReference type="EC" id="2.7.11.1" evidence="1"/>
<dbReference type="EMBL" id="JBIRYO010000008">
    <property type="protein sequence ID" value="MFI2474819.1"/>
    <property type="molecule type" value="Genomic_DNA"/>
</dbReference>
<protein>
    <recommendedName>
        <fullName evidence="1">non-specific serine/threonine protein kinase</fullName>
        <ecNumber evidence="1">2.7.11.1</ecNumber>
    </recommendedName>
</protein>
<keyword evidence="9" id="KW-1185">Reference proteome</keyword>